<reference evidence="1 2" key="1">
    <citation type="submission" date="2017-02" db="EMBL/GenBank/DDBJ databases">
        <authorList>
            <person name="Peterson S.W."/>
        </authorList>
    </citation>
    <scope>NUCLEOTIDE SEQUENCE [LARGE SCALE GENOMIC DNA]</scope>
    <source>
        <strain evidence="1 2">DSM 22323</strain>
    </source>
</reference>
<dbReference type="RefSeq" id="WP_079667074.1">
    <property type="nucleotide sequence ID" value="NZ_FUYZ01000005.1"/>
</dbReference>
<proteinExistence type="predicted"/>
<sequence length="109" mass="13013">MDLQIAINIETSKFYAIIEYLQKSSWKLVCEYSHLAFDKGVDFDFYQFKKDQEEILFAWSNWFEGEIKSSPQILENLSKEFDFKLNFGEAEYLNNDNIIEEMKSVLSFH</sequence>
<protein>
    <submittedName>
        <fullName evidence="1">Uncharacterized protein</fullName>
    </submittedName>
</protein>
<accession>A0A1T5F665</accession>
<dbReference type="OrthoDB" id="1149894at2"/>
<organism evidence="1 2">
    <name type="scientific">Soonwooa buanensis</name>
    <dbReference type="NCBI Taxonomy" id="619805"/>
    <lineage>
        <taxon>Bacteria</taxon>
        <taxon>Pseudomonadati</taxon>
        <taxon>Bacteroidota</taxon>
        <taxon>Flavobacteriia</taxon>
        <taxon>Flavobacteriales</taxon>
        <taxon>Weeksellaceae</taxon>
        <taxon>Chryseobacterium group</taxon>
        <taxon>Soonwooa</taxon>
    </lineage>
</organism>
<dbReference type="STRING" id="619805.SAMN05660477_01832"/>
<dbReference type="EMBL" id="FUYZ01000005">
    <property type="protein sequence ID" value="SKB91631.1"/>
    <property type="molecule type" value="Genomic_DNA"/>
</dbReference>
<evidence type="ECO:0000313" key="2">
    <source>
        <dbReference type="Proteomes" id="UP000191112"/>
    </source>
</evidence>
<gene>
    <name evidence="1" type="ORF">SAMN05660477_01832</name>
</gene>
<name>A0A1T5F665_9FLAO</name>
<dbReference type="Proteomes" id="UP000191112">
    <property type="component" value="Unassembled WGS sequence"/>
</dbReference>
<keyword evidence="2" id="KW-1185">Reference proteome</keyword>
<evidence type="ECO:0000313" key="1">
    <source>
        <dbReference type="EMBL" id="SKB91631.1"/>
    </source>
</evidence>
<dbReference type="AlphaFoldDB" id="A0A1T5F665"/>